<organism evidence="3 4">
    <name type="scientific">Persicobacter diffluens</name>
    <dbReference type="NCBI Taxonomy" id="981"/>
    <lineage>
        <taxon>Bacteria</taxon>
        <taxon>Pseudomonadati</taxon>
        <taxon>Bacteroidota</taxon>
        <taxon>Cytophagia</taxon>
        <taxon>Cytophagales</taxon>
        <taxon>Persicobacteraceae</taxon>
        <taxon>Persicobacter</taxon>
    </lineage>
</organism>
<sequence length="103" mass="11656">MFKRHPVFRGLQRPLVFKFAKGRYIYWFGGSLIGGFVIGMAVGAFSMMAGIFTVIVLTGGGIGYTAYKQRKGLHTKPEDKNYHIMLPRSLRLKSYDKTKETGF</sequence>
<accession>A0AAN4W3N6</accession>
<protein>
    <recommendedName>
        <fullName evidence="5">DUF4133 domain-containing protein</fullName>
    </recommendedName>
</protein>
<name>A0AAN4W3N6_9BACT</name>
<keyword evidence="1" id="KW-0472">Membrane</keyword>
<dbReference type="EMBL" id="BQKE01000006">
    <property type="protein sequence ID" value="GJM64703.1"/>
    <property type="molecule type" value="Genomic_DNA"/>
</dbReference>
<dbReference type="AlphaFoldDB" id="A0AAN4W3N6"/>
<evidence type="ECO:0008006" key="5">
    <source>
        <dbReference type="Google" id="ProtNLM"/>
    </source>
</evidence>
<dbReference type="EMBL" id="BQKE01000006">
    <property type="protein sequence ID" value="GJM64531.1"/>
    <property type="molecule type" value="Genomic_DNA"/>
</dbReference>
<feature type="transmembrane region" description="Helical" evidence="1">
    <location>
        <begin position="24"/>
        <end position="42"/>
    </location>
</feature>
<comment type="caution">
    <text evidence="3">The sequence shown here is derived from an EMBL/GenBank/DDBJ whole genome shotgun (WGS) entry which is preliminary data.</text>
</comment>
<reference evidence="3 4" key="1">
    <citation type="submission" date="2021-12" db="EMBL/GenBank/DDBJ databases">
        <title>Genome sequencing of bacteria with rrn-lacking chromosome and rrn-plasmid.</title>
        <authorList>
            <person name="Anda M."/>
            <person name="Iwasaki W."/>
        </authorList>
    </citation>
    <scope>NUCLEOTIDE SEQUENCE [LARGE SCALE GENOMIC DNA]</scope>
    <source>
        <strain evidence="3 4">NBRC 15940</strain>
    </source>
</reference>
<dbReference type="Proteomes" id="UP001310022">
    <property type="component" value="Unassembled WGS sequence"/>
</dbReference>
<proteinExistence type="predicted"/>
<feature type="transmembrane region" description="Helical" evidence="1">
    <location>
        <begin position="48"/>
        <end position="67"/>
    </location>
</feature>
<evidence type="ECO:0000313" key="4">
    <source>
        <dbReference type="Proteomes" id="UP001310022"/>
    </source>
</evidence>
<keyword evidence="1" id="KW-0812">Transmembrane</keyword>
<gene>
    <name evidence="2" type="ORF">PEDI_50830</name>
    <name evidence="3" type="ORF">PEDI_52550</name>
</gene>
<keyword evidence="1" id="KW-1133">Transmembrane helix</keyword>
<evidence type="ECO:0000313" key="3">
    <source>
        <dbReference type="EMBL" id="GJM64703.1"/>
    </source>
</evidence>
<evidence type="ECO:0000313" key="2">
    <source>
        <dbReference type="EMBL" id="GJM64531.1"/>
    </source>
</evidence>
<evidence type="ECO:0000256" key="1">
    <source>
        <dbReference type="SAM" id="Phobius"/>
    </source>
</evidence>
<keyword evidence="4" id="KW-1185">Reference proteome</keyword>